<dbReference type="AlphaFoldDB" id="A0A6M1LK81"/>
<evidence type="ECO:0000313" key="4">
    <source>
        <dbReference type="Proteomes" id="UP000475385"/>
    </source>
</evidence>
<dbReference type="PANTHER" id="PTHR44154:SF1">
    <property type="entry name" value="QUINONE OXIDOREDUCTASE"/>
    <property type="match status" value="1"/>
</dbReference>
<feature type="domain" description="Enoyl reductase (ER)" evidence="2">
    <location>
        <begin position="12"/>
        <end position="323"/>
    </location>
</feature>
<evidence type="ECO:0000313" key="3">
    <source>
        <dbReference type="EMBL" id="NGM20756.1"/>
    </source>
</evidence>
<organism evidence="3 4">
    <name type="scientific">Falsiroseomonas algicola</name>
    <dbReference type="NCBI Taxonomy" id="2716930"/>
    <lineage>
        <taxon>Bacteria</taxon>
        <taxon>Pseudomonadati</taxon>
        <taxon>Pseudomonadota</taxon>
        <taxon>Alphaproteobacteria</taxon>
        <taxon>Acetobacterales</taxon>
        <taxon>Roseomonadaceae</taxon>
        <taxon>Falsiroseomonas</taxon>
    </lineage>
</organism>
<dbReference type="InterPro" id="IPR020843">
    <property type="entry name" value="ER"/>
</dbReference>
<dbReference type="Gene3D" id="3.40.50.720">
    <property type="entry name" value="NAD(P)-binding Rossmann-like Domain"/>
    <property type="match status" value="1"/>
</dbReference>
<dbReference type="CDD" id="cd08253">
    <property type="entry name" value="zeta_crystallin"/>
    <property type="match status" value="1"/>
</dbReference>
<dbReference type="Gene3D" id="3.90.180.10">
    <property type="entry name" value="Medium-chain alcohol dehydrogenases, catalytic domain"/>
    <property type="match status" value="1"/>
</dbReference>
<accession>A0A6M1LK81</accession>
<dbReference type="Pfam" id="PF00107">
    <property type="entry name" value="ADH_zinc_N"/>
    <property type="match status" value="1"/>
</dbReference>
<keyword evidence="1" id="KW-0521">NADP</keyword>
<dbReference type="Pfam" id="PF08240">
    <property type="entry name" value="ADH_N"/>
    <property type="match status" value="1"/>
</dbReference>
<dbReference type="Proteomes" id="UP000475385">
    <property type="component" value="Unassembled WGS sequence"/>
</dbReference>
<dbReference type="InterPro" id="IPR013154">
    <property type="entry name" value="ADH-like_N"/>
</dbReference>
<evidence type="ECO:0000256" key="1">
    <source>
        <dbReference type="ARBA" id="ARBA00022857"/>
    </source>
</evidence>
<dbReference type="PANTHER" id="PTHR44154">
    <property type="entry name" value="QUINONE OXIDOREDUCTASE"/>
    <property type="match status" value="1"/>
</dbReference>
<dbReference type="InterPro" id="IPR011032">
    <property type="entry name" value="GroES-like_sf"/>
</dbReference>
<comment type="caution">
    <text evidence="3">The sequence shown here is derived from an EMBL/GenBank/DDBJ whole genome shotgun (WGS) entry which is preliminary data.</text>
</comment>
<evidence type="ECO:0000259" key="2">
    <source>
        <dbReference type="SMART" id="SM00829"/>
    </source>
</evidence>
<proteinExistence type="predicted"/>
<reference evidence="3 4" key="2">
    <citation type="submission" date="2020-03" db="EMBL/GenBank/DDBJ databases">
        <title>Roseomonas stagni sp. nov., isolated from pond water in Japan.</title>
        <authorList>
            <person name="Furuhata K."/>
            <person name="Miyamoto H."/>
            <person name="Goto K."/>
        </authorList>
    </citation>
    <scope>NUCLEOTIDE SEQUENCE [LARGE SCALE GENOMIC DNA]</scope>
    <source>
        <strain evidence="3 4">PeD5</strain>
    </source>
</reference>
<protein>
    <submittedName>
        <fullName evidence="3">NADPH:quinone reductase</fullName>
    </submittedName>
</protein>
<dbReference type="SMART" id="SM00829">
    <property type="entry name" value="PKS_ER"/>
    <property type="match status" value="1"/>
</dbReference>
<dbReference type="InterPro" id="IPR036291">
    <property type="entry name" value="NAD(P)-bd_dom_sf"/>
</dbReference>
<dbReference type="SUPFAM" id="SSF50129">
    <property type="entry name" value="GroES-like"/>
    <property type="match status" value="1"/>
</dbReference>
<name>A0A6M1LK81_9PROT</name>
<dbReference type="RefSeq" id="WP_164694661.1">
    <property type="nucleotide sequence ID" value="NZ_JAAIKB010000004.1"/>
</dbReference>
<dbReference type="InterPro" id="IPR013149">
    <property type="entry name" value="ADH-like_C"/>
</dbReference>
<sequence>MRAAWYERTGPAREVIVVGEMPTPSPGPGEVLVRLATSGVNPSDWKARGGSRPMLAPRIIPHSDGAGTIEAVGDGVDAARIGGRVWIWNGQWQRALGTAADYIALPAAQAVPLPAGTSFQEGACLGIPALTAWRAVQVDGGVAGQRVLVAGGAGAVGHYAIQMAKLMGAAQVIATVSSPGKAAHAKAAGADAVIDYKTQDVAAAVKELTGGQGVDRVVEVDLAANAALLPQIVARGGLCTCYGSGKPEMALPFFPLILSGVAIRFFIVYDLPAEARAEGLATLTRWMEAGALRHAIGAVMPLEDCAEAHDLVARGEVMGNVVLDCASSL</sequence>
<dbReference type="GO" id="GO:0016491">
    <property type="term" value="F:oxidoreductase activity"/>
    <property type="evidence" value="ECO:0007669"/>
    <property type="project" value="InterPro"/>
</dbReference>
<reference evidence="3 4" key="1">
    <citation type="submission" date="2020-02" db="EMBL/GenBank/DDBJ databases">
        <authorList>
            <person name="Kim H.M."/>
            <person name="Jeon C.O."/>
        </authorList>
    </citation>
    <scope>NUCLEOTIDE SEQUENCE [LARGE SCALE GENOMIC DNA]</scope>
    <source>
        <strain evidence="3 4">PeD5</strain>
    </source>
</reference>
<dbReference type="InterPro" id="IPR051603">
    <property type="entry name" value="Zinc-ADH_QOR/CCCR"/>
</dbReference>
<keyword evidence="4" id="KW-1185">Reference proteome</keyword>
<gene>
    <name evidence="3" type="ORF">G3576_12095</name>
</gene>
<dbReference type="SUPFAM" id="SSF51735">
    <property type="entry name" value="NAD(P)-binding Rossmann-fold domains"/>
    <property type="match status" value="1"/>
</dbReference>
<dbReference type="EMBL" id="JAAIKB010000004">
    <property type="protein sequence ID" value="NGM20756.1"/>
    <property type="molecule type" value="Genomic_DNA"/>
</dbReference>